<comment type="catalytic activity">
    <reaction evidence="20">
        <text>2-oxobutanoate + L-alanine = (2S)-2-aminobutanoate + pyruvate</text>
        <dbReference type="Rhea" id="RHEA:77355"/>
        <dbReference type="ChEBI" id="CHEBI:15361"/>
        <dbReference type="ChEBI" id="CHEBI:16763"/>
        <dbReference type="ChEBI" id="CHEBI:57972"/>
        <dbReference type="ChEBI" id="CHEBI:74359"/>
        <dbReference type="EC" id="2.6.1.44"/>
    </reaction>
</comment>
<evidence type="ECO:0000256" key="7">
    <source>
        <dbReference type="ARBA" id="ARBA00022679"/>
    </source>
</evidence>
<evidence type="ECO:0000313" key="37">
    <source>
        <dbReference type="EMBL" id="TRY73353.1"/>
    </source>
</evidence>
<dbReference type="Gene3D" id="3.40.640.10">
    <property type="entry name" value="Type I PLP-dependent aspartate aminotransferase-like (Major domain)"/>
    <property type="match status" value="2"/>
</dbReference>
<keyword evidence="6" id="KW-0032">Aminotransferase</keyword>
<dbReference type="InterPro" id="IPR015421">
    <property type="entry name" value="PyrdxlP-dep_Trfase_major"/>
</dbReference>
<evidence type="ECO:0000256" key="17">
    <source>
        <dbReference type="ARBA" id="ARBA00043679"/>
    </source>
</evidence>
<comment type="catalytic activity">
    <reaction evidence="17">
        <text>(2S)-2-aminobutanoate + glyoxylate = 2-oxobutanoate + glycine</text>
        <dbReference type="Rhea" id="RHEA:77339"/>
        <dbReference type="ChEBI" id="CHEBI:16763"/>
        <dbReference type="ChEBI" id="CHEBI:36655"/>
        <dbReference type="ChEBI" id="CHEBI:57305"/>
        <dbReference type="ChEBI" id="CHEBI:74359"/>
    </reaction>
</comment>
<comment type="catalytic activity">
    <reaction evidence="31">
        <text>2-oxohexanoate + N(omega),N(omega)-dimethyl-L-arginine = L-2-aminohexanoate + 5-(3,3-dimethylguanidino)-2-oxopentanoate</text>
        <dbReference type="Rhea" id="RHEA:77363"/>
        <dbReference type="ChEBI" id="CHEBI:35177"/>
        <dbReference type="ChEBI" id="CHEBI:58326"/>
        <dbReference type="ChEBI" id="CHEBI:58455"/>
        <dbReference type="ChEBI" id="CHEBI:197301"/>
    </reaction>
</comment>
<comment type="catalytic activity">
    <reaction evidence="30">
        <text>L-ornithine + glyoxylate = 5-amino-2-oxopentanoate + glycine</text>
        <dbReference type="Rhea" id="RHEA:77331"/>
        <dbReference type="ChEBI" id="CHEBI:36655"/>
        <dbReference type="ChEBI" id="CHEBI:46911"/>
        <dbReference type="ChEBI" id="CHEBI:57305"/>
        <dbReference type="ChEBI" id="CHEBI:58802"/>
    </reaction>
</comment>
<dbReference type="AlphaFoldDB" id="A0A553P6N4"/>
<evidence type="ECO:0000256" key="10">
    <source>
        <dbReference type="ARBA" id="ARBA00039130"/>
    </source>
</evidence>
<evidence type="ECO:0000256" key="3">
    <source>
        <dbReference type="ARBA" id="ARBA00008954"/>
    </source>
</evidence>
<evidence type="ECO:0000256" key="31">
    <source>
        <dbReference type="ARBA" id="ARBA00048500"/>
    </source>
</evidence>
<keyword evidence="8" id="KW-0663">Pyridoxal phosphate</keyword>
<evidence type="ECO:0000256" key="35">
    <source>
        <dbReference type="ARBA" id="ARBA00049480"/>
    </source>
</evidence>
<comment type="catalytic activity">
    <reaction evidence="24">
        <text>3-oxopropanoate + L-alanine = beta-alanine + pyruvate</text>
        <dbReference type="Rhea" id="RHEA:14077"/>
        <dbReference type="ChEBI" id="CHEBI:15361"/>
        <dbReference type="ChEBI" id="CHEBI:33190"/>
        <dbReference type="ChEBI" id="CHEBI:57966"/>
        <dbReference type="ChEBI" id="CHEBI:57972"/>
        <dbReference type="EC" id="2.6.1.18"/>
    </reaction>
    <physiologicalReaction direction="right-to-left" evidence="24">
        <dbReference type="Rhea" id="RHEA:14079"/>
    </physiologicalReaction>
</comment>
<dbReference type="Pfam" id="PF00202">
    <property type="entry name" value="Aminotran_3"/>
    <property type="match status" value="2"/>
</dbReference>
<comment type="catalytic activity">
    <reaction evidence="16">
        <text>N(omega),N(omega)-dimethyl-L-arginine + pyruvate = 5-(3,3-dimethylguanidino)-2-oxopentanoate + L-alanine</text>
        <dbReference type="Rhea" id="RHEA:77303"/>
        <dbReference type="ChEBI" id="CHEBI:15361"/>
        <dbReference type="ChEBI" id="CHEBI:57972"/>
        <dbReference type="ChEBI" id="CHEBI:58326"/>
        <dbReference type="ChEBI" id="CHEBI:197301"/>
    </reaction>
</comment>
<dbReference type="EC" id="2.6.1.44" evidence="5"/>
<dbReference type="EC" id="2.6.1.40" evidence="10"/>
<keyword evidence="38" id="KW-1185">Reference proteome</keyword>
<evidence type="ECO:0000256" key="24">
    <source>
        <dbReference type="ARBA" id="ARBA00043825"/>
    </source>
</evidence>
<comment type="caution">
    <text evidence="37">The sequence shown here is derived from an EMBL/GenBank/DDBJ whole genome shotgun (WGS) entry which is preliminary data.</text>
</comment>
<comment type="catalytic activity">
    <reaction evidence="19">
        <text>N(omega),N(omega)-dimethyl-L-arginine + oxaloacetate = 5-(3,3-dimethylguanidino)-2-oxopentanoate + L-aspartate</text>
        <dbReference type="Rhea" id="RHEA:77343"/>
        <dbReference type="ChEBI" id="CHEBI:16452"/>
        <dbReference type="ChEBI" id="CHEBI:29991"/>
        <dbReference type="ChEBI" id="CHEBI:58326"/>
        <dbReference type="ChEBI" id="CHEBI:197301"/>
    </reaction>
</comment>
<evidence type="ECO:0000256" key="29">
    <source>
        <dbReference type="ARBA" id="ARBA00047892"/>
    </source>
</evidence>
<evidence type="ECO:0000256" key="15">
    <source>
        <dbReference type="ARBA" id="ARBA00042669"/>
    </source>
</evidence>
<dbReference type="GO" id="GO:0009436">
    <property type="term" value="P:glyoxylate catabolic process"/>
    <property type="evidence" value="ECO:0007669"/>
    <property type="project" value="TreeGrafter"/>
</dbReference>
<dbReference type="Proteomes" id="UP000318571">
    <property type="component" value="Chromosome 3"/>
</dbReference>
<evidence type="ECO:0000256" key="1">
    <source>
        <dbReference type="ARBA" id="ARBA00001933"/>
    </source>
</evidence>
<comment type="subunit">
    <text evidence="4">Homotetramer.</text>
</comment>
<evidence type="ECO:0000256" key="5">
    <source>
        <dbReference type="ARBA" id="ARBA00013049"/>
    </source>
</evidence>
<evidence type="ECO:0000256" key="36">
    <source>
        <dbReference type="ARBA" id="ARBA00058068"/>
    </source>
</evidence>
<evidence type="ECO:0000256" key="34">
    <source>
        <dbReference type="ARBA" id="ARBA00048916"/>
    </source>
</evidence>
<comment type="catalytic activity">
    <reaction evidence="9">
        <text>glyoxylate + L-alanine = glycine + pyruvate</text>
        <dbReference type="Rhea" id="RHEA:24248"/>
        <dbReference type="ChEBI" id="CHEBI:15361"/>
        <dbReference type="ChEBI" id="CHEBI:36655"/>
        <dbReference type="ChEBI" id="CHEBI:57305"/>
        <dbReference type="ChEBI" id="CHEBI:57972"/>
        <dbReference type="EC" id="2.6.1.44"/>
    </reaction>
    <physiologicalReaction direction="left-to-right" evidence="9">
        <dbReference type="Rhea" id="RHEA:24249"/>
    </physiologicalReaction>
</comment>
<evidence type="ECO:0000256" key="6">
    <source>
        <dbReference type="ARBA" id="ARBA00022576"/>
    </source>
</evidence>
<comment type="catalytic activity">
    <reaction evidence="29">
        <text>N(omega),N(omega)-dimethyl-L-arginine + glyoxylate = 5-(3,3-dimethylguanidino)-2-oxopentanoate + glycine</text>
        <dbReference type="Rhea" id="RHEA:77311"/>
        <dbReference type="ChEBI" id="CHEBI:36655"/>
        <dbReference type="ChEBI" id="CHEBI:57305"/>
        <dbReference type="ChEBI" id="CHEBI:58326"/>
        <dbReference type="ChEBI" id="CHEBI:197301"/>
    </reaction>
</comment>
<comment type="catalytic activity">
    <reaction evidence="22">
        <text>L-ornithine + pyruvate = 5-amino-2-oxopentanoate + L-alanine</text>
        <dbReference type="Rhea" id="RHEA:77327"/>
        <dbReference type="ChEBI" id="CHEBI:15361"/>
        <dbReference type="ChEBI" id="CHEBI:46911"/>
        <dbReference type="ChEBI" id="CHEBI:57972"/>
        <dbReference type="ChEBI" id="CHEBI:58802"/>
    </reaction>
</comment>
<evidence type="ECO:0000256" key="27">
    <source>
        <dbReference type="ARBA" id="ARBA00044257"/>
    </source>
</evidence>
<dbReference type="EMBL" id="VCGU01000007">
    <property type="protein sequence ID" value="TRY73353.1"/>
    <property type="molecule type" value="Genomic_DNA"/>
</dbReference>
<dbReference type="GO" id="GO:0008453">
    <property type="term" value="F:alanine-glyoxylate transaminase activity"/>
    <property type="evidence" value="ECO:0007669"/>
    <property type="project" value="UniProtKB-EC"/>
</dbReference>
<evidence type="ECO:0000256" key="28">
    <source>
        <dbReference type="ARBA" id="ARBA00044258"/>
    </source>
</evidence>
<dbReference type="InterPro" id="IPR005814">
    <property type="entry name" value="Aminotrans_3"/>
</dbReference>
<evidence type="ECO:0000256" key="12">
    <source>
        <dbReference type="ARBA" id="ARBA00041662"/>
    </source>
</evidence>
<keyword evidence="7" id="KW-0808">Transferase</keyword>
<evidence type="ECO:0000256" key="25">
    <source>
        <dbReference type="ARBA" id="ARBA00043826"/>
    </source>
</evidence>
<evidence type="ECO:0000256" key="14">
    <source>
        <dbReference type="ARBA" id="ARBA00042611"/>
    </source>
</evidence>
<dbReference type="EC" id="2.6.1.18" evidence="26"/>
<evidence type="ECO:0000256" key="22">
    <source>
        <dbReference type="ARBA" id="ARBA00043777"/>
    </source>
</evidence>
<evidence type="ECO:0000256" key="30">
    <source>
        <dbReference type="ARBA" id="ARBA00048264"/>
    </source>
</evidence>
<evidence type="ECO:0000256" key="9">
    <source>
        <dbReference type="ARBA" id="ARBA00033660"/>
    </source>
</evidence>
<comment type="catalytic activity">
    <reaction evidence="35">
        <text>N(omega),N('omega)-dimethyl-L-arginine + glyoxylate = 5-(3,3'-dimethylguanidino)-2-oxopentanoate + glycine</text>
        <dbReference type="Rhea" id="RHEA:77315"/>
        <dbReference type="ChEBI" id="CHEBI:36655"/>
        <dbReference type="ChEBI" id="CHEBI:57305"/>
        <dbReference type="ChEBI" id="CHEBI:197308"/>
        <dbReference type="ChEBI" id="CHEBI:197310"/>
    </reaction>
</comment>
<sequence>MALDHSGKRYLDLFGGIVTVSVGHCHPKVNQALKDQVDTLWHTTNIYLPPKIHEYAERLVATLPEPLTNVYFVNSGQCLASEQYLEQLERRSGTFYSQGQEFGWILRRVYPRLCGTVQYPKGYLKKAFQKVRDLGGVCISDEGIGNGFPMAALVTTKEIADVMSQAIHFNTFGGNPMASAVGIAVLDALKEDRCQENSANTIGDVRGKGLMIGIEMVEDKDSRKPLAGAKMMAVWEDVKNMGVLLGKGGLNGNVFRIKPPMCITKEDVNVALEIFKIALDKNGMK</sequence>
<evidence type="ECO:0000256" key="19">
    <source>
        <dbReference type="ARBA" id="ARBA00043749"/>
    </source>
</evidence>
<dbReference type="InterPro" id="IPR015422">
    <property type="entry name" value="PyrdxlP-dep_Trfase_small"/>
</dbReference>
<evidence type="ECO:0000256" key="32">
    <source>
        <dbReference type="ARBA" id="ARBA00048560"/>
    </source>
</evidence>
<evidence type="ECO:0000256" key="16">
    <source>
        <dbReference type="ARBA" id="ARBA00043669"/>
    </source>
</evidence>
<dbReference type="GO" id="GO:0030170">
    <property type="term" value="F:pyridoxal phosphate binding"/>
    <property type="evidence" value="ECO:0007669"/>
    <property type="project" value="InterPro"/>
</dbReference>
<evidence type="ECO:0000256" key="21">
    <source>
        <dbReference type="ARBA" id="ARBA00043758"/>
    </source>
</evidence>
<comment type="catalytic activity">
    <reaction evidence="18">
        <text>(R)-3-amino-2-methylpropanoate + pyruvate = 2-methyl-3-oxopropanoate + L-alanine</text>
        <dbReference type="Rhea" id="RHEA:18393"/>
        <dbReference type="ChEBI" id="CHEBI:15361"/>
        <dbReference type="ChEBI" id="CHEBI:57700"/>
        <dbReference type="ChEBI" id="CHEBI:57731"/>
        <dbReference type="ChEBI" id="CHEBI:57972"/>
        <dbReference type="EC" id="2.6.1.40"/>
    </reaction>
    <physiologicalReaction direction="left-to-right" evidence="18">
        <dbReference type="Rhea" id="RHEA:18394"/>
    </physiologicalReaction>
</comment>
<evidence type="ECO:0000256" key="26">
    <source>
        <dbReference type="ARBA" id="ARBA00044055"/>
    </source>
</evidence>
<organism evidence="37 38">
    <name type="scientific">Tigriopus californicus</name>
    <name type="common">Marine copepod</name>
    <dbReference type="NCBI Taxonomy" id="6832"/>
    <lineage>
        <taxon>Eukaryota</taxon>
        <taxon>Metazoa</taxon>
        <taxon>Ecdysozoa</taxon>
        <taxon>Arthropoda</taxon>
        <taxon>Crustacea</taxon>
        <taxon>Multicrustacea</taxon>
        <taxon>Hexanauplia</taxon>
        <taxon>Copepoda</taxon>
        <taxon>Harpacticoida</taxon>
        <taxon>Harpacticidae</taxon>
        <taxon>Tigriopus</taxon>
    </lineage>
</organism>
<dbReference type="STRING" id="6832.A0A553P6N4"/>
<dbReference type="SUPFAM" id="SSF53383">
    <property type="entry name" value="PLP-dependent transferases"/>
    <property type="match status" value="1"/>
</dbReference>
<dbReference type="GO" id="GO:0019481">
    <property type="term" value="P:L-alanine catabolic process, by transamination"/>
    <property type="evidence" value="ECO:0007669"/>
    <property type="project" value="TreeGrafter"/>
</dbReference>
<comment type="catalytic activity">
    <reaction evidence="32">
        <text>N(omega),N(omega)-dimethyl-L-arginine + 2-oxobutanoate = 5-(3,3-dimethylguanidino)-2-oxopentanoate + (2S)-2-aminobutanoate</text>
        <dbReference type="Rhea" id="RHEA:77351"/>
        <dbReference type="ChEBI" id="CHEBI:16763"/>
        <dbReference type="ChEBI" id="CHEBI:58326"/>
        <dbReference type="ChEBI" id="CHEBI:74359"/>
        <dbReference type="ChEBI" id="CHEBI:197301"/>
    </reaction>
</comment>
<dbReference type="OMA" id="NIYLHEP"/>
<comment type="catalytic activity">
    <reaction evidence="33">
        <text>N(omega)-methyl-L-arginine + glyoxylate = 5-(3-methylguanidino)-2-oxopentanoate + glycine</text>
        <dbReference type="Rhea" id="RHEA:77323"/>
        <dbReference type="ChEBI" id="CHEBI:36655"/>
        <dbReference type="ChEBI" id="CHEBI:57305"/>
        <dbReference type="ChEBI" id="CHEBI:114953"/>
        <dbReference type="ChEBI" id="CHEBI:197314"/>
    </reaction>
</comment>
<protein>
    <recommendedName>
        <fullName evidence="11">Alanine--glyoxylate aminotransferase 2, mitochondrial</fullName>
        <ecNumber evidence="26">2.6.1.18</ecNumber>
        <ecNumber evidence="10">2.6.1.40</ecNumber>
        <ecNumber evidence="5">2.6.1.44</ecNumber>
    </recommendedName>
    <alternativeName>
        <fullName evidence="12">(R)-3-amino-2-methylpropionate--pyruvate transaminase</fullName>
    </alternativeName>
    <alternativeName>
        <fullName evidence="14">Beta-ALAAT II</fullName>
    </alternativeName>
    <alternativeName>
        <fullName evidence="15">Beta-alanine-pyruvate aminotransferase</fullName>
    </alternativeName>
    <alternativeName>
        <fullName evidence="28">D-3-aminoisobutyrate-pyruvate aminotransferase</fullName>
    </alternativeName>
    <alternativeName>
        <fullName evidence="13">D-AIBAT</fullName>
    </alternativeName>
    <alternativeName>
        <fullName evidence="27">D-beta-aminoisobutyrate-pyruvate aminotransferase</fullName>
    </alternativeName>
</protein>
<comment type="similarity">
    <text evidence="3">Belongs to the class-III pyridoxal-phosphate-dependent aminotransferase family.</text>
</comment>
<dbReference type="Gene3D" id="3.90.1150.10">
    <property type="entry name" value="Aspartate Aminotransferase, domain 1"/>
    <property type="match status" value="2"/>
</dbReference>
<dbReference type="GO" id="GO:0005739">
    <property type="term" value="C:mitochondrion"/>
    <property type="evidence" value="ECO:0007669"/>
    <property type="project" value="UniProtKB-SubCell"/>
</dbReference>
<evidence type="ECO:0000256" key="33">
    <source>
        <dbReference type="ARBA" id="ARBA00048760"/>
    </source>
</evidence>
<comment type="catalytic activity">
    <reaction evidence="34">
        <text>oxaloacetate + L-alanine = L-aspartate + pyruvate</text>
        <dbReference type="Rhea" id="RHEA:77347"/>
        <dbReference type="ChEBI" id="CHEBI:15361"/>
        <dbReference type="ChEBI" id="CHEBI:16452"/>
        <dbReference type="ChEBI" id="CHEBI:29991"/>
        <dbReference type="ChEBI" id="CHEBI:57972"/>
    </reaction>
</comment>
<evidence type="ECO:0000313" key="38">
    <source>
        <dbReference type="Proteomes" id="UP000318571"/>
    </source>
</evidence>
<evidence type="ECO:0000256" key="4">
    <source>
        <dbReference type="ARBA" id="ARBA00011881"/>
    </source>
</evidence>
<comment type="catalytic activity">
    <reaction evidence="21">
        <text>N(omega)-methyl-L-arginine + pyruvate = 5-(3-methylguanidino)-2-oxopentanoate + L-alanine</text>
        <dbReference type="Rhea" id="RHEA:77319"/>
        <dbReference type="ChEBI" id="CHEBI:15361"/>
        <dbReference type="ChEBI" id="CHEBI:57972"/>
        <dbReference type="ChEBI" id="CHEBI:114953"/>
        <dbReference type="ChEBI" id="CHEBI:197314"/>
    </reaction>
</comment>
<dbReference type="PANTHER" id="PTHR45688:SF3">
    <property type="entry name" value="ALANINE--GLYOXYLATE AMINOTRANSFERASE 2, MITOCHONDRIAL"/>
    <property type="match status" value="1"/>
</dbReference>
<dbReference type="InterPro" id="IPR015424">
    <property type="entry name" value="PyrdxlP-dep_Trfase"/>
</dbReference>
<dbReference type="PANTHER" id="PTHR45688">
    <property type="match status" value="1"/>
</dbReference>
<evidence type="ECO:0000256" key="11">
    <source>
        <dbReference type="ARBA" id="ARBA00039862"/>
    </source>
</evidence>
<comment type="catalytic activity">
    <reaction evidence="25">
        <text>2-oxopentanoate + N(omega),N(omega)-dimethyl-L-arginine = 5-(3,3-dimethylguanidino)-2-oxopentanoate + L-2-aminopentanoate</text>
        <dbReference type="Rhea" id="RHEA:77359"/>
        <dbReference type="ChEBI" id="CHEBI:28644"/>
        <dbReference type="ChEBI" id="CHEBI:58326"/>
        <dbReference type="ChEBI" id="CHEBI:58441"/>
        <dbReference type="ChEBI" id="CHEBI:197301"/>
    </reaction>
</comment>
<evidence type="ECO:0000256" key="13">
    <source>
        <dbReference type="ARBA" id="ARBA00041845"/>
    </source>
</evidence>
<comment type="cofactor">
    <cofactor evidence="1">
        <name>pyridoxal 5'-phosphate</name>
        <dbReference type="ChEBI" id="CHEBI:597326"/>
    </cofactor>
</comment>
<comment type="function">
    <text evidence="36">Multifunctional aminotransferase with a broad substrate specificity. Catalyzes the conversion of glyoxylate to glycine using alanine as the amino donor. Catalyzes metabolism of not L- but the D-isomer of D-beta-aminoisobutyric acid to generate 2-methyl-3-oxopropanoate and alanine. Catalyzes the transfer of the amino group from beta-alanine to pyruvate to yield L-alanine and 3-oxopropanoate. Can metabolize NG-monomethyl-L-arginine (NMMA), asymmetric NG,NG-dimethyl-L-arginine (ADMA) and symmetric NG,N'G-dimethyl-L-arginine (SDMA). ADMA is a potent inhibitor of nitric-oxide (NO) synthase, and this activity provides mechanism through which the kidney regulates blood pressure.</text>
</comment>
<gene>
    <name evidence="37" type="ORF">TCAL_14636</name>
</gene>
<evidence type="ECO:0000256" key="2">
    <source>
        <dbReference type="ARBA" id="ARBA00004173"/>
    </source>
</evidence>
<evidence type="ECO:0000256" key="18">
    <source>
        <dbReference type="ARBA" id="ARBA00043726"/>
    </source>
</evidence>
<dbReference type="GO" id="GO:0047305">
    <property type="term" value="F:(R)-3-amino-2-methylpropionate-pyruvate transaminase activity"/>
    <property type="evidence" value="ECO:0007669"/>
    <property type="project" value="UniProtKB-EC"/>
</dbReference>
<name>A0A553P6N4_TIGCA</name>
<comment type="subcellular location">
    <subcellularLocation>
        <location evidence="2">Mitochondrion</location>
    </subcellularLocation>
</comment>
<reference evidence="37 38" key="1">
    <citation type="journal article" date="2018" name="Nat. Ecol. Evol.">
        <title>Genomic signatures of mitonuclear coevolution across populations of Tigriopus californicus.</title>
        <authorList>
            <person name="Barreto F.S."/>
            <person name="Watson E.T."/>
            <person name="Lima T.G."/>
            <person name="Willett C.S."/>
            <person name="Edmands S."/>
            <person name="Li W."/>
            <person name="Burton R.S."/>
        </authorList>
    </citation>
    <scope>NUCLEOTIDE SEQUENCE [LARGE SCALE GENOMIC DNA]</scope>
    <source>
        <strain evidence="37 38">San Diego</strain>
    </source>
</reference>
<evidence type="ECO:0000256" key="23">
    <source>
        <dbReference type="ARBA" id="ARBA00043798"/>
    </source>
</evidence>
<evidence type="ECO:0000256" key="8">
    <source>
        <dbReference type="ARBA" id="ARBA00022898"/>
    </source>
</evidence>
<comment type="catalytic activity">
    <reaction evidence="23">
        <text>N(omega),N('omega)-dimethyl-L-arginine + pyruvate = 5-(3,3'-dimethylguanidino)-2-oxopentanoate + L-alanine</text>
        <dbReference type="Rhea" id="RHEA:77307"/>
        <dbReference type="ChEBI" id="CHEBI:15361"/>
        <dbReference type="ChEBI" id="CHEBI:57972"/>
        <dbReference type="ChEBI" id="CHEBI:197308"/>
        <dbReference type="ChEBI" id="CHEBI:197310"/>
    </reaction>
</comment>
<dbReference type="GO" id="GO:0016223">
    <property type="term" value="F:beta-alanine:pyruvate transaminase activity"/>
    <property type="evidence" value="ECO:0007669"/>
    <property type="project" value="UniProtKB-EC"/>
</dbReference>
<accession>A0A553P6N4</accession>
<proteinExistence type="inferred from homology"/>
<evidence type="ECO:0000256" key="20">
    <source>
        <dbReference type="ARBA" id="ARBA00043751"/>
    </source>
</evidence>